<sequence>MAGEKTTDEVFDALAAAQRRRLLFALLDDAPQHVTELSGVPWSIPKSEADTIAEHHRHLPKLDESGFIDWDREEQVITKGPRFDEIEPVLECLNDRRDELPIELL</sequence>
<protein>
    <recommendedName>
        <fullName evidence="1">DUF7344 domain-containing protein</fullName>
    </recommendedName>
</protein>
<comment type="caution">
    <text evidence="2">The sequence shown here is derived from an EMBL/GenBank/DDBJ whole genome shotgun (WGS) entry which is preliminary data.</text>
</comment>
<reference evidence="2 3" key="1">
    <citation type="submission" date="2018-09" db="EMBL/GenBank/DDBJ databases">
        <title>Genomic Encyclopedia of Archaeal and Bacterial Type Strains, Phase II (KMG-II): from individual species to whole genera.</title>
        <authorList>
            <person name="Goeker M."/>
        </authorList>
    </citation>
    <scope>NUCLEOTIDE SEQUENCE [LARGE SCALE GENOMIC DNA]</scope>
    <source>
        <strain evidence="2 3">DSM 13151</strain>
    </source>
</reference>
<dbReference type="AlphaFoldDB" id="A0A419WDA8"/>
<dbReference type="RefSeq" id="WP_120245477.1">
    <property type="nucleotide sequence ID" value="NZ_RAPO01000003.1"/>
</dbReference>
<feature type="domain" description="DUF7344" evidence="1">
    <location>
        <begin position="12"/>
        <end position="78"/>
    </location>
</feature>
<dbReference type="SUPFAM" id="SSF46785">
    <property type="entry name" value="Winged helix' DNA-binding domain"/>
    <property type="match status" value="1"/>
</dbReference>
<dbReference type="Gene3D" id="1.10.10.10">
    <property type="entry name" value="Winged helix-like DNA-binding domain superfamily/Winged helix DNA-binding domain"/>
    <property type="match status" value="1"/>
</dbReference>
<dbReference type="Pfam" id="PF24035">
    <property type="entry name" value="DUF7344"/>
    <property type="match status" value="1"/>
</dbReference>
<dbReference type="EMBL" id="RAPO01000003">
    <property type="protein sequence ID" value="RKD93468.1"/>
    <property type="molecule type" value="Genomic_DNA"/>
</dbReference>
<dbReference type="Proteomes" id="UP000283805">
    <property type="component" value="Unassembled WGS sequence"/>
</dbReference>
<proteinExistence type="predicted"/>
<dbReference type="InterPro" id="IPR036390">
    <property type="entry name" value="WH_DNA-bd_sf"/>
</dbReference>
<gene>
    <name evidence="2" type="ORF">ATJ93_3092</name>
</gene>
<evidence type="ECO:0000313" key="3">
    <source>
        <dbReference type="Proteomes" id="UP000283805"/>
    </source>
</evidence>
<organism evidence="2 3">
    <name type="scientific">Halopiger aswanensis</name>
    <dbReference type="NCBI Taxonomy" id="148449"/>
    <lineage>
        <taxon>Archaea</taxon>
        <taxon>Methanobacteriati</taxon>
        <taxon>Methanobacteriota</taxon>
        <taxon>Stenosarchaea group</taxon>
        <taxon>Halobacteria</taxon>
        <taxon>Halobacteriales</taxon>
        <taxon>Natrialbaceae</taxon>
        <taxon>Halopiger</taxon>
    </lineage>
</organism>
<evidence type="ECO:0000259" key="1">
    <source>
        <dbReference type="Pfam" id="PF24035"/>
    </source>
</evidence>
<keyword evidence="3" id="KW-1185">Reference proteome</keyword>
<accession>A0A419WDA8</accession>
<evidence type="ECO:0000313" key="2">
    <source>
        <dbReference type="EMBL" id="RKD93468.1"/>
    </source>
</evidence>
<dbReference type="InterPro" id="IPR055768">
    <property type="entry name" value="DUF7344"/>
</dbReference>
<dbReference type="OrthoDB" id="174098at2157"/>
<dbReference type="InterPro" id="IPR036388">
    <property type="entry name" value="WH-like_DNA-bd_sf"/>
</dbReference>
<name>A0A419WDA8_9EURY</name>